<dbReference type="EMBL" id="JABSTQ010000919">
    <property type="protein sequence ID" value="KAG0445114.1"/>
    <property type="molecule type" value="Genomic_DNA"/>
</dbReference>
<reference evidence="1 2" key="1">
    <citation type="journal article" date="2020" name="Cell">
        <title>Large-Scale Comparative Analyses of Tick Genomes Elucidate Their Genetic Diversity and Vector Capacities.</title>
        <authorList>
            <consortium name="Tick Genome and Microbiome Consortium (TIGMIC)"/>
            <person name="Jia N."/>
            <person name="Wang J."/>
            <person name="Shi W."/>
            <person name="Du L."/>
            <person name="Sun Y."/>
            <person name="Zhan W."/>
            <person name="Jiang J.F."/>
            <person name="Wang Q."/>
            <person name="Zhang B."/>
            <person name="Ji P."/>
            <person name="Bell-Sakyi L."/>
            <person name="Cui X.M."/>
            <person name="Yuan T.T."/>
            <person name="Jiang B.G."/>
            <person name="Yang W.F."/>
            <person name="Lam T.T."/>
            <person name="Chang Q.C."/>
            <person name="Ding S.J."/>
            <person name="Wang X.J."/>
            <person name="Zhu J.G."/>
            <person name="Ruan X.D."/>
            <person name="Zhao L."/>
            <person name="Wei J.T."/>
            <person name="Ye R.Z."/>
            <person name="Que T.C."/>
            <person name="Du C.H."/>
            <person name="Zhou Y.H."/>
            <person name="Cheng J.X."/>
            <person name="Dai P.F."/>
            <person name="Guo W.B."/>
            <person name="Han X.H."/>
            <person name="Huang E.J."/>
            <person name="Li L.F."/>
            <person name="Wei W."/>
            <person name="Gao Y.C."/>
            <person name="Liu J.Z."/>
            <person name="Shao H.Z."/>
            <person name="Wang X."/>
            <person name="Wang C.C."/>
            <person name="Yang T.C."/>
            <person name="Huo Q.B."/>
            <person name="Li W."/>
            <person name="Chen H.Y."/>
            <person name="Chen S.E."/>
            <person name="Zhou L.G."/>
            <person name="Ni X.B."/>
            <person name="Tian J.H."/>
            <person name="Sheng Y."/>
            <person name="Liu T."/>
            <person name="Pan Y.S."/>
            <person name="Xia L.Y."/>
            <person name="Li J."/>
            <person name="Zhao F."/>
            <person name="Cao W.C."/>
        </authorList>
    </citation>
    <scope>NUCLEOTIDE SEQUENCE [LARGE SCALE GENOMIC DNA]</scope>
    <source>
        <strain evidence="1">Iper-2018</strain>
    </source>
</reference>
<organism evidence="1 2">
    <name type="scientific">Ixodes persulcatus</name>
    <name type="common">Taiga tick</name>
    <dbReference type="NCBI Taxonomy" id="34615"/>
    <lineage>
        <taxon>Eukaryota</taxon>
        <taxon>Metazoa</taxon>
        <taxon>Ecdysozoa</taxon>
        <taxon>Arthropoda</taxon>
        <taxon>Chelicerata</taxon>
        <taxon>Arachnida</taxon>
        <taxon>Acari</taxon>
        <taxon>Parasitiformes</taxon>
        <taxon>Ixodida</taxon>
        <taxon>Ixodoidea</taxon>
        <taxon>Ixodidae</taxon>
        <taxon>Ixodinae</taxon>
        <taxon>Ixodes</taxon>
    </lineage>
</organism>
<evidence type="ECO:0000313" key="1">
    <source>
        <dbReference type="EMBL" id="KAG0445114.1"/>
    </source>
</evidence>
<evidence type="ECO:0000313" key="2">
    <source>
        <dbReference type="Proteomes" id="UP000805193"/>
    </source>
</evidence>
<dbReference type="Proteomes" id="UP000805193">
    <property type="component" value="Unassembled WGS sequence"/>
</dbReference>
<accession>A0AC60QZV9</accession>
<sequence>MGLLSKGTPFTWEETKARSDYVRHHGIVQFLNLYRHVRHRHDISLRWGDETEYMLVRFDHKQRKVQLLLKAAKIIRTLNEKERESPESCACSWHPEFSAYALEAVPLEPYGYRVADYNMVEQNMRKRRAEVRALLDVDEEIMCITTFPMMGCKDFTYPSYKPSRSPNGMQSLFLPDEMVYPDHPRFMTNAKHVKQRRGKRVVINIPIFKDEKTPNPFIEDFEKLGDDGEAQRGALPDHIYMDAHGFGMGNCCVQVTLQAADILEAMTVYDQLANMAPVMLALGASTPAFRGYLANTDCRFNAIRMCIDDRTEEEMGNKPNKKNARVIRRPRFASIPCFLSAVNQKHNDVPVEHDEKIYKQLLEGGVEEPLAKHFAHIFLRDTLILYKELMYQNDEADIDHFENLQSTSWHTLRFKPPSRDSETGWKIEFRPMELQLTEFENAAYIIFVVLLTRIILTYDLDMTVPISKVDENIEIAQKVDAVLNEKFWFRKDILTHGCQPTAGGVKEGDIADVVKMSIGEIINGKEGEFPGLIPLIRTFLTSAEEVNITTYCSMHQYLELIGKRASGDLMTTAHWMRQFVRSHPEYKKDSIITDTINYDLIMRMFKHQHNFWSIPELLGMPSSRSSTETAGTPSSIQSPGSPPLSR</sequence>
<name>A0AC60QZV9_IXOPE</name>
<protein>
    <submittedName>
        <fullName evidence="1">Uncharacterized protein</fullName>
    </submittedName>
</protein>
<keyword evidence="2" id="KW-1185">Reference proteome</keyword>
<gene>
    <name evidence="1" type="ORF">HPB47_021500</name>
</gene>
<comment type="caution">
    <text evidence="1">The sequence shown here is derived from an EMBL/GenBank/DDBJ whole genome shotgun (WGS) entry which is preliminary data.</text>
</comment>
<proteinExistence type="predicted"/>